<comment type="caution">
    <text evidence="1">The sequence shown here is derived from an EMBL/GenBank/DDBJ whole genome shotgun (WGS) entry which is preliminary data.</text>
</comment>
<sequence length="78" mass="8562">MEVTEAAVAAWNGRYDAQLGAEAIRKGEADAIAYGVPFIANPDLVKRFKQDAPLNEADPDTFYTHDREGYVDYPTLAA</sequence>
<dbReference type="PANTHER" id="PTHR22893:SF98">
    <property type="entry name" value="OXIDOREDUCTASE"/>
    <property type="match status" value="1"/>
</dbReference>
<evidence type="ECO:0000313" key="1">
    <source>
        <dbReference type="EMBL" id="MBE9080536.1"/>
    </source>
</evidence>
<gene>
    <name evidence="1" type="ORF">IQ241_25195</name>
</gene>
<dbReference type="AlphaFoldDB" id="A0A8J7ATB9"/>
<dbReference type="InterPro" id="IPR013785">
    <property type="entry name" value="Aldolase_TIM"/>
</dbReference>
<protein>
    <recommendedName>
        <fullName evidence="3">N-ethylmaleimide reductase</fullName>
    </recommendedName>
</protein>
<dbReference type="GO" id="GO:0010181">
    <property type="term" value="F:FMN binding"/>
    <property type="evidence" value="ECO:0007669"/>
    <property type="project" value="InterPro"/>
</dbReference>
<evidence type="ECO:0000313" key="2">
    <source>
        <dbReference type="Proteomes" id="UP000636505"/>
    </source>
</evidence>
<dbReference type="Gene3D" id="3.20.20.70">
    <property type="entry name" value="Aldolase class I"/>
    <property type="match status" value="1"/>
</dbReference>
<organism evidence="1 2">
    <name type="scientific">Vasconcelosia minhoensis LEGE 07310</name>
    <dbReference type="NCBI Taxonomy" id="915328"/>
    <lineage>
        <taxon>Bacteria</taxon>
        <taxon>Bacillati</taxon>
        <taxon>Cyanobacteriota</taxon>
        <taxon>Cyanophyceae</taxon>
        <taxon>Nodosilineales</taxon>
        <taxon>Cymatolegaceae</taxon>
        <taxon>Vasconcelosia</taxon>
        <taxon>Vasconcelosia minhoensis</taxon>
    </lineage>
</organism>
<dbReference type="EMBL" id="JADEXG010000147">
    <property type="protein sequence ID" value="MBE9080536.1"/>
    <property type="molecule type" value="Genomic_DNA"/>
</dbReference>
<proteinExistence type="predicted"/>
<keyword evidence="2" id="KW-1185">Reference proteome</keyword>
<dbReference type="InterPro" id="IPR045247">
    <property type="entry name" value="Oye-like"/>
</dbReference>
<dbReference type="Proteomes" id="UP000636505">
    <property type="component" value="Unassembled WGS sequence"/>
</dbReference>
<dbReference type="GO" id="GO:0005829">
    <property type="term" value="C:cytosol"/>
    <property type="evidence" value="ECO:0007669"/>
    <property type="project" value="TreeGrafter"/>
</dbReference>
<dbReference type="PANTHER" id="PTHR22893">
    <property type="entry name" value="NADH OXIDOREDUCTASE-RELATED"/>
    <property type="match status" value="1"/>
</dbReference>
<reference evidence="1" key="1">
    <citation type="submission" date="2020-10" db="EMBL/GenBank/DDBJ databases">
        <authorList>
            <person name="Castelo-Branco R."/>
            <person name="Eusebio N."/>
            <person name="Adriana R."/>
            <person name="Vieira A."/>
            <person name="Brugerolle De Fraissinette N."/>
            <person name="Rezende De Castro R."/>
            <person name="Schneider M.P."/>
            <person name="Vasconcelos V."/>
            <person name="Leao P.N."/>
        </authorList>
    </citation>
    <scope>NUCLEOTIDE SEQUENCE</scope>
    <source>
        <strain evidence="1">LEGE 07310</strain>
    </source>
</reference>
<dbReference type="GO" id="GO:0016491">
    <property type="term" value="F:oxidoreductase activity"/>
    <property type="evidence" value="ECO:0007669"/>
    <property type="project" value="InterPro"/>
</dbReference>
<evidence type="ECO:0008006" key="3">
    <source>
        <dbReference type="Google" id="ProtNLM"/>
    </source>
</evidence>
<accession>A0A8J7ATB9</accession>
<dbReference type="SUPFAM" id="SSF51395">
    <property type="entry name" value="FMN-linked oxidoreductases"/>
    <property type="match status" value="1"/>
</dbReference>
<name>A0A8J7ATB9_9CYAN</name>